<evidence type="ECO:0000313" key="2">
    <source>
        <dbReference type="EMBL" id="KAF9457843.1"/>
    </source>
</evidence>
<evidence type="ECO:0000256" key="1">
    <source>
        <dbReference type="SAM" id="Phobius"/>
    </source>
</evidence>
<proteinExistence type="predicted"/>
<dbReference type="OrthoDB" id="9451547at2759"/>
<name>A0A9P5XW25_9AGAR</name>
<dbReference type="Proteomes" id="UP000807353">
    <property type="component" value="Unassembled WGS sequence"/>
</dbReference>
<comment type="caution">
    <text evidence="2">The sequence shown here is derived from an EMBL/GenBank/DDBJ whole genome shotgun (WGS) entry which is preliminary data.</text>
</comment>
<dbReference type="PANTHER" id="PTHR35043:SF7">
    <property type="entry name" value="TRANSCRIPTION FACTOR DOMAIN-CONTAINING PROTEIN"/>
    <property type="match status" value="1"/>
</dbReference>
<feature type="transmembrane region" description="Helical" evidence="1">
    <location>
        <begin position="52"/>
        <end position="70"/>
    </location>
</feature>
<accession>A0A9P5XW25</accession>
<keyword evidence="3" id="KW-1185">Reference proteome</keyword>
<dbReference type="EMBL" id="MU150356">
    <property type="protein sequence ID" value="KAF9457843.1"/>
    <property type="molecule type" value="Genomic_DNA"/>
</dbReference>
<keyword evidence="1" id="KW-0812">Transmembrane</keyword>
<gene>
    <name evidence="2" type="ORF">BDZ94DRAFT_1313790</name>
</gene>
<dbReference type="AlphaFoldDB" id="A0A9P5XW25"/>
<feature type="transmembrane region" description="Helical" evidence="1">
    <location>
        <begin position="341"/>
        <end position="361"/>
    </location>
</feature>
<keyword evidence="1" id="KW-0472">Membrane</keyword>
<protein>
    <submittedName>
        <fullName evidence="2">Uncharacterized protein</fullName>
    </submittedName>
</protein>
<reference evidence="2" key="1">
    <citation type="submission" date="2020-11" db="EMBL/GenBank/DDBJ databases">
        <authorList>
            <consortium name="DOE Joint Genome Institute"/>
            <person name="Ahrendt S."/>
            <person name="Riley R."/>
            <person name="Andreopoulos W."/>
            <person name="Labutti K."/>
            <person name="Pangilinan J."/>
            <person name="Ruiz-Duenas F.J."/>
            <person name="Barrasa J.M."/>
            <person name="Sanchez-Garcia M."/>
            <person name="Camarero S."/>
            <person name="Miyauchi S."/>
            <person name="Serrano A."/>
            <person name="Linde D."/>
            <person name="Babiker R."/>
            <person name="Drula E."/>
            <person name="Ayuso-Fernandez I."/>
            <person name="Pacheco R."/>
            <person name="Padilla G."/>
            <person name="Ferreira P."/>
            <person name="Barriuso J."/>
            <person name="Kellner H."/>
            <person name="Castanera R."/>
            <person name="Alfaro M."/>
            <person name="Ramirez L."/>
            <person name="Pisabarro A.G."/>
            <person name="Kuo A."/>
            <person name="Tritt A."/>
            <person name="Lipzen A."/>
            <person name="He G."/>
            <person name="Yan M."/>
            <person name="Ng V."/>
            <person name="Cullen D."/>
            <person name="Martin F."/>
            <person name="Rosso M.-N."/>
            <person name="Henrissat B."/>
            <person name="Hibbett D."/>
            <person name="Martinez A.T."/>
            <person name="Grigoriev I.V."/>
        </authorList>
    </citation>
    <scope>NUCLEOTIDE SEQUENCE</scope>
    <source>
        <strain evidence="2">CBS 247.69</strain>
    </source>
</reference>
<sequence>MASSCQNINDCRTLWEIIWSCIATLIACTWVSVHPNVPDPDHGSWWLAFHRLNLMLLSIIAPEIVVLWALRQRMVASQLRKEYGLSMAHGFFLSMGGFVKAQGHILKPIVSHDVLPGGTVDVGSIFDVDVDEIIDHSKGDEITKGLALLQTVWFIIQCIARASQHLPLTEIEVVTLAFAALNIVIRLVWWQKPLDVRYPVRIGPKALRGGGVQYQKREPFAPTRRKAIEYAFNYCVNITVRIFEGEEHDTELPHSAIKVPTLWAGRLCAWDRGVTAILAVFLAMGFGAIHFGAWDIVFPTTTERILWRASSIAIVTVPFVFMMDATLILSLGGVPPWYNTLTFRLVIPLGMLTYIIARILLMVLPFTSLRDLPPNAYKDVDWSSFIPHIS</sequence>
<feature type="transmembrane region" description="Helical" evidence="1">
    <location>
        <begin position="171"/>
        <end position="189"/>
    </location>
</feature>
<dbReference type="PANTHER" id="PTHR35043">
    <property type="entry name" value="TRANSCRIPTION FACTOR DOMAIN-CONTAINING PROTEIN"/>
    <property type="match status" value="1"/>
</dbReference>
<feature type="transmembrane region" description="Helical" evidence="1">
    <location>
        <begin position="273"/>
        <end position="293"/>
    </location>
</feature>
<evidence type="ECO:0000313" key="3">
    <source>
        <dbReference type="Proteomes" id="UP000807353"/>
    </source>
</evidence>
<feature type="transmembrane region" description="Helical" evidence="1">
    <location>
        <begin position="305"/>
        <end position="329"/>
    </location>
</feature>
<feature type="transmembrane region" description="Helical" evidence="1">
    <location>
        <begin position="12"/>
        <end position="32"/>
    </location>
</feature>
<organism evidence="2 3">
    <name type="scientific">Collybia nuda</name>
    <dbReference type="NCBI Taxonomy" id="64659"/>
    <lineage>
        <taxon>Eukaryota</taxon>
        <taxon>Fungi</taxon>
        <taxon>Dikarya</taxon>
        <taxon>Basidiomycota</taxon>
        <taxon>Agaricomycotina</taxon>
        <taxon>Agaricomycetes</taxon>
        <taxon>Agaricomycetidae</taxon>
        <taxon>Agaricales</taxon>
        <taxon>Tricholomatineae</taxon>
        <taxon>Clitocybaceae</taxon>
        <taxon>Collybia</taxon>
    </lineage>
</organism>
<keyword evidence="1" id="KW-1133">Transmembrane helix</keyword>